<sequence length="287" mass="33349">MAADKSCALDSLFSYARPRIYAALPLQNNAFPKGKETDLRVVGKRFAINQRPEHEHQDQRPRDDKIKNSSEFQPSHVTARLQRPIDTIIWIQQNQNPPPSQPDFFLTQYPQQNFSTYTGTLIYRVSLSYTKVTKQPPQKRLNPLTKHKMPLSMMEPLSRPPSRDLTPTRRLSREETYHLADTARRKSSDKQVREDLRLKLSHDHLLELLLQDIARTERERQTSPTDEKYLMPQERKRSSSSSDHAQRSTDAEMELVDDYGFPLDLEDGQEDLGGLALTRTESRRPVR</sequence>
<feature type="region of interest" description="Disordered" evidence="1">
    <location>
        <begin position="152"/>
        <end position="192"/>
    </location>
</feature>
<feature type="compositionally biased region" description="Basic and acidic residues" evidence="1">
    <location>
        <begin position="51"/>
        <end position="68"/>
    </location>
</feature>
<dbReference type="GeneID" id="19188126"/>
<dbReference type="eggNOG" id="ENOG502T5NR">
    <property type="taxonomic scope" value="Eukaryota"/>
</dbReference>
<accession>W9X9M3</accession>
<comment type="caution">
    <text evidence="2">The sequence shown here is derived from an EMBL/GenBank/DDBJ whole genome shotgun (WGS) entry which is preliminary data.</text>
</comment>
<dbReference type="EMBL" id="AMGX01000004">
    <property type="protein sequence ID" value="EXJ73636.1"/>
    <property type="molecule type" value="Genomic_DNA"/>
</dbReference>
<organism evidence="2 3">
    <name type="scientific">Cladophialophora psammophila CBS 110553</name>
    <dbReference type="NCBI Taxonomy" id="1182543"/>
    <lineage>
        <taxon>Eukaryota</taxon>
        <taxon>Fungi</taxon>
        <taxon>Dikarya</taxon>
        <taxon>Ascomycota</taxon>
        <taxon>Pezizomycotina</taxon>
        <taxon>Eurotiomycetes</taxon>
        <taxon>Chaetothyriomycetidae</taxon>
        <taxon>Chaetothyriales</taxon>
        <taxon>Herpotrichiellaceae</taxon>
        <taxon>Cladophialophora</taxon>
    </lineage>
</organism>
<evidence type="ECO:0000313" key="3">
    <source>
        <dbReference type="Proteomes" id="UP000019471"/>
    </source>
</evidence>
<reference evidence="2 3" key="1">
    <citation type="submission" date="2013-03" db="EMBL/GenBank/DDBJ databases">
        <title>The Genome Sequence of Cladophialophora psammophila CBS 110553.</title>
        <authorList>
            <consortium name="The Broad Institute Genomics Platform"/>
            <person name="Cuomo C."/>
            <person name="de Hoog S."/>
            <person name="Gorbushina A."/>
            <person name="Walker B."/>
            <person name="Young S.K."/>
            <person name="Zeng Q."/>
            <person name="Gargeya S."/>
            <person name="Fitzgerald M."/>
            <person name="Haas B."/>
            <person name="Abouelleil A."/>
            <person name="Allen A.W."/>
            <person name="Alvarado L."/>
            <person name="Arachchi H.M."/>
            <person name="Berlin A.M."/>
            <person name="Chapman S.B."/>
            <person name="Gainer-Dewar J."/>
            <person name="Goldberg J."/>
            <person name="Griggs A."/>
            <person name="Gujja S."/>
            <person name="Hansen M."/>
            <person name="Howarth C."/>
            <person name="Imamovic A."/>
            <person name="Ireland A."/>
            <person name="Larimer J."/>
            <person name="McCowan C."/>
            <person name="Murphy C."/>
            <person name="Pearson M."/>
            <person name="Poon T.W."/>
            <person name="Priest M."/>
            <person name="Roberts A."/>
            <person name="Saif S."/>
            <person name="Shea T."/>
            <person name="Sisk P."/>
            <person name="Sykes S."/>
            <person name="Wortman J."/>
            <person name="Nusbaum C."/>
            <person name="Birren B."/>
        </authorList>
    </citation>
    <scope>NUCLEOTIDE SEQUENCE [LARGE SCALE GENOMIC DNA]</scope>
    <source>
        <strain evidence="2 3">CBS 110553</strain>
    </source>
</reference>
<dbReference type="OrthoDB" id="4151498at2759"/>
<gene>
    <name evidence="2" type="ORF">A1O5_03398</name>
</gene>
<dbReference type="HOGENOM" id="CLU_969789_0_0_1"/>
<name>W9X9M3_9EURO</name>
<evidence type="ECO:0000256" key="1">
    <source>
        <dbReference type="SAM" id="MobiDB-lite"/>
    </source>
</evidence>
<keyword evidence="3" id="KW-1185">Reference proteome</keyword>
<proteinExistence type="predicted"/>
<dbReference type="RefSeq" id="XP_007742199.1">
    <property type="nucleotide sequence ID" value="XM_007744009.1"/>
</dbReference>
<dbReference type="AlphaFoldDB" id="W9X9M3"/>
<feature type="compositionally biased region" description="Basic and acidic residues" evidence="1">
    <location>
        <begin position="171"/>
        <end position="192"/>
    </location>
</feature>
<feature type="compositionally biased region" description="Basic and acidic residues" evidence="1">
    <location>
        <begin position="217"/>
        <end position="237"/>
    </location>
</feature>
<protein>
    <submittedName>
        <fullName evidence="2">Uncharacterized protein</fullName>
    </submittedName>
</protein>
<feature type="region of interest" description="Disordered" evidence="1">
    <location>
        <begin position="47"/>
        <end position="77"/>
    </location>
</feature>
<evidence type="ECO:0000313" key="2">
    <source>
        <dbReference type="EMBL" id="EXJ73636.1"/>
    </source>
</evidence>
<feature type="region of interest" description="Disordered" evidence="1">
    <location>
        <begin position="217"/>
        <end position="287"/>
    </location>
</feature>
<dbReference type="Proteomes" id="UP000019471">
    <property type="component" value="Unassembled WGS sequence"/>
</dbReference>